<dbReference type="GO" id="GO:0003677">
    <property type="term" value="F:DNA binding"/>
    <property type="evidence" value="ECO:0007669"/>
    <property type="project" value="UniProtKB-KW"/>
</dbReference>
<organism evidence="9">
    <name type="scientific">Mycolicibacterium gilvum (strain PYR-GCK)</name>
    <name type="common">Mycobacterium gilvum (strain PYR-GCK)</name>
    <dbReference type="NCBI Taxonomy" id="350054"/>
    <lineage>
        <taxon>Bacteria</taxon>
        <taxon>Bacillati</taxon>
        <taxon>Actinomycetota</taxon>
        <taxon>Actinomycetes</taxon>
        <taxon>Mycobacteriales</taxon>
        <taxon>Mycobacteriaceae</taxon>
        <taxon>Mycolicibacterium</taxon>
    </lineage>
</organism>
<evidence type="ECO:0000259" key="8">
    <source>
        <dbReference type="PROSITE" id="PS51736"/>
    </source>
</evidence>
<evidence type="ECO:0000256" key="7">
    <source>
        <dbReference type="SAM" id="MobiDB-lite"/>
    </source>
</evidence>
<feature type="domain" description="Resolvase/invertase-type recombinase catalytic" evidence="8">
    <location>
        <begin position="27"/>
        <end position="163"/>
    </location>
</feature>
<dbReference type="PROSITE" id="PS00398">
    <property type="entry name" value="RECOMBINASES_2"/>
    <property type="match status" value="1"/>
</dbReference>
<dbReference type="Gene3D" id="1.10.10.60">
    <property type="entry name" value="Homeodomain-like"/>
    <property type="match status" value="1"/>
</dbReference>
<dbReference type="CDD" id="cd03768">
    <property type="entry name" value="SR_ResInv"/>
    <property type="match status" value="1"/>
</dbReference>
<evidence type="ECO:0000256" key="3">
    <source>
        <dbReference type="ARBA" id="ARBA00023125"/>
    </source>
</evidence>
<feature type="active site" description="O-(5'-phospho-DNA)-serine intermediate" evidence="5 6">
    <location>
        <position position="35"/>
    </location>
</feature>
<dbReference type="HOGENOM" id="CLU_010686_8_0_11"/>
<dbReference type="KEGG" id="mgi:Mflv_5602"/>
<geneLocation type="plasmid" evidence="9">
    <name>pMFLV03</name>
</geneLocation>
<feature type="region of interest" description="Disordered" evidence="7">
    <location>
        <begin position="151"/>
        <end position="177"/>
    </location>
</feature>
<dbReference type="CDD" id="cd00569">
    <property type="entry name" value="HTH_Hin_like"/>
    <property type="match status" value="1"/>
</dbReference>
<dbReference type="Pfam" id="PF02796">
    <property type="entry name" value="HTH_7"/>
    <property type="match status" value="1"/>
</dbReference>
<dbReference type="SMART" id="SM00857">
    <property type="entry name" value="Resolvase"/>
    <property type="match status" value="1"/>
</dbReference>
<dbReference type="Gene3D" id="3.40.50.1390">
    <property type="entry name" value="Resolvase, N-terminal catalytic domain"/>
    <property type="match status" value="1"/>
</dbReference>
<dbReference type="PANTHER" id="PTHR30461:SF2">
    <property type="entry name" value="SERINE RECOMBINASE PINE-RELATED"/>
    <property type="match status" value="1"/>
</dbReference>
<feature type="compositionally biased region" description="Basic and acidic residues" evidence="7">
    <location>
        <begin position="151"/>
        <end position="160"/>
    </location>
</feature>
<dbReference type="AlphaFoldDB" id="A4TGK9"/>
<keyword evidence="9" id="KW-0614">Plasmid</keyword>
<dbReference type="InterPro" id="IPR006118">
    <property type="entry name" value="Recombinase_CS"/>
</dbReference>
<dbReference type="InterPro" id="IPR009057">
    <property type="entry name" value="Homeodomain-like_sf"/>
</dbReference>
<reference evidence="9" key="1">
    <citation type="submission" date="2007-04" db="EMBL/GenBank/DDBJ databases">
        <title>Complete sequence of plasmid3 pMFLV03 of Mycobacterium gilvum PYR-GCK.</title>
        <authorList>
            <consortium name="US DOE Joint Genome Institute"/>
            <person name="Copeland A."/>
            <person name="Lucas S."/>
            <person name="Lapidus A."/>
            <person name="Barry K."/>
            <person name="Detter J.C."/>
            <person name="Glavina del Rio T."/>
            <person name="Hammon N."/>
            <person name="Israni S."/>
            <person name="Dalin E."/>
            <person name="Tice H."/>
            <person name="Pitluck S."/>
            <person name="Chain P."/>
            <person name="Malfatti S."/>
            <person name="Shin M."/>
            <person name="Vergez L."/>
            <person name="Schmutz J."/>
            <person name="Larimer F."/>
            <person name="Land M."/>
            <person name="Hauser L."/>
            <person name="Kyrpides N."/>
            <person name="Mikhailova N."/>
            <person name="Miller C."/>
            <person name="Richardson P."/>
        </authorList>
    </citation>
    <scope>NUCLEOTIDE SEQUENCE</scope>
    <source>
        <strain evidence="9">PYR-GCK</strain>
        <plasmid evidence="9">pMFLV03</plasmid>
    </source>
</reference>
<dbReference type="Pfam" id="PF00239">
    <property type="entry name" value="Resolvase"/>
    <property type="match status" value="1"/>
</dbReference>
<keyword evidence="4" id="KW-0233">DNA recombination</keyword>
<evidence type="ECO:0000256" key="5">
    <source>
        <dbReference type="PIRSR" id="PIRSR606118-50"/>
    </source>
</evidence>
<dbReference type="InterPro" id="IPR036162">
    <property type="entry name" value="Resolvase-like_N_sf"/>
</dbReference>
<dbReference type="PANTHER" id="PTHR30461">
    <property type="entry name" value="DNA-INVERTASE FROM LAMBDOID PROPHAGE"/>
    <property type="match status" value="1"/>
</dbReference>
<dbReference type="SUPFAM" id="SSF46689">
    <property type="entry name" value="Homeodomain-like"/>
    <property type="match status" value="1"/>
</dbReference>
<gene>
    <name evidence="9" type="ordered locus">Mflv_5602</name>
</gene>
<evidence type="ECO:0000256" key="4">
    <source>
        <dbReference type="ARBA" id="ARBA00023172"/>
    </source>
</evidence>
<evidence type="ECO:0000256" key="2">
    <source>
        <dbReference type="ARBA" id="ARBA00022908"/>
    </source>
</evidence>
<dbReference type="GO" id="GO:0015074">
    <property type="term" value="P:DNA integration"/>
    <property type="evidence" value="ECO:0007669"/>
    <property type="project" value="UniProtKB-KW"/>
</dbReference>
<proteinExistence type="inferred from homology"/>
<evidence type="ECO:0000313" key="9">
    <source>
        <dbReference type="EMBL" id="ABP48063.1"/>
    </source>
</evidence>
<dbReference type="EMBL" id="CP000659">
    <property type="protein sequence ID" value="ABP48063.1"/>
    <property type="molecule type" value="Genomic_DNA"/>
</dbReference>
<protein>
    <submittedName>
        <fullName evidence="9">Resolvase, N-terminal domain</fullName>
    </submittedName>
</protein>
<keyword evidence="3" id="KW-0238">DNA-binding</keyword>
<dbReference type="GO" id="GO:0000150">
    <property type="term" value="F:DNA strand exchange activity"/>
    <property type="evidence" value="ECO:0007669"/>
    <property type="project" value="InterPro"/>
</dbReference>
<dbReference type="InterPro" id="IPR006120">
    <property type="entry name" value="Resolvase_HTH_dom"/>
</dbReference>
<dbReference type="InterPro" id="IPR050639">
    <property type="entry name" value="SSR_resolvase"/>
</dbReference>
<comment type="similarity">
    <text evidence="1">Belongs to the site-specific recombinase resolvase family.</text>
</comment>
<name>A4TGK9_MYCGI</name>
<dbReference type="InterPro" id="IPR006119">
    <property type="entry name" value="Resolv_N"/>
</dbReference>
<dbReference type="SUPFAM" id="SSF53041">
    <property type="entry name" value="Resolvase-like"/>
    <property type="match status" value="1"/>
</dbReference>
<keyword evidence="2" id="KW-0229">DNA integration</keyword>
<evidence type="ECO:0000256" key="6">
    <source>
        <dbReference type="PROSITE-ProRule" id="PRU10137"/>
    </source>
</evidence>
<sequence length="213" mass="22512">MSHILSHTACLESSLSAFNETVPVMTAILGYARVSTAGQDLTAQRTALTAAGVDAPRIFTDTLCGAAGTHRPGLAALLDYARRGDAVVVAAIDRLGRSVAEVTRTIADLSDRGILLRAIREGIDTATPTGRAVAAIMATLAELELELGRERRAASRESRRSRSLPATKPSKLSADRQEQLRRLAATGEPVAELAAAFGIGRATAYRYLAASRE</sequence>
<dbReference type="PROSITE" id="PS51736">
    <property type="entry name" value="RECOMBINASES_3"/>
    <property type="match status" value="1"/>
</dbReference>
<evidence type="ECO:0000256" key="1">
    <source>
        <dbReference type="ARBA" id="ARBA00009913"/>
    </source>
</evidence>
<accession>A4TGK9</accession>
<dbReference type="PROSITE" id="PS00397">
    <property type="entry name" value="RECOMBINASES_1"/>
    <property type="match status" value="1"/>
</dbReference>